<feature type="transmembrane region" description="Helical" evidence="9">
    <location>
        <begin position="275"/>
        <end position="296"/>
    </location>
</feature>
<evidence type="ECO:0000259" key="11">
    <source>
        <dbReference type="PROSITE" id="PS50110"/>
    </source>
</evidence>
<feature type="transmembrane region" description="Helical" evidence="9">
    <location>
        <begin position="185"/>
        <end position="205"/>
    </location>
</feature>
<dbReference type="PANTHER" id="PTHR43047:SF9">
    <property type="entry name" value="HISTIDINE KINASE"/>
    <property type="match status" value="1"/>
</dbReference>
<keyword evidence="3 6" id="KW-0597">Phosphoprotein</keyword>
<evidence type="ECO:0000256" key="1">
    <source>
        <dbReference type="ARBA" id="ARBA00000085"/>
    </source>
</evidence>
<keyword evidence="9" id="KW-0812">Transmembrane</keyword>
<dbReference type="Gene3D" id="3.40.50.2300">
    <property type="match status" value="1"/>
</dbReference>
<evidence type="ECO:0000256" key="2">
    <source>
        <dbReference type="ARBA" id="ARBA00012438"/>
    </source>
</evidence>
<feature type="transmembrane region" description="Helical" evidence="9">
    <location>
        <begin position="217"/>
        <end position="234"/>
    </location>
</feature>
<dbReference type="InterPro" id="IPR036097">
    <property type="entry name" value="HisK_dim/P_sf"/>
</dbReference>
<dbReference type="PANTHER" id="PTHR43047">
    <property type="entry name" value="TWO-COMPONENT HISTIDINE PROTEIN KINASE"/>
    <property type="match status" value="1"/>
</dbReference>
<dbReference type="PROSITE" id="PS50109">
    <property type="entry name" value="HIS_KIN"/>
    <property type="match status" value="1"/>
</dbReference>
<dbReference type="Pfam" id="PF02518">
    <property type="entry name" value="HATPase_c"/>
    <property type="match status" value="1"/>
</dbReference>
<dbReference type="Gene3D" id="1.10.287.130">
    <property type="match status" value="1"/>
</dbReference>
<evidence type="ECO:0000313" key="12">
    <source>
        <dbReference type="EMBL" id="MDP4301507.1"/>
    </source>
</evidence>
<dbReference type="InterPro" id="IPR036890">
    <property type="entry name" value="HATPase_C_sf"/>
</dbReference>
<dbReference type="InterPro" id="IPR003594">
    <property type="entry name" value="HATPase_dom"/>
</dbReference>
<evidence type="ECO:0000259" key="10">
    <source>
        <dbReference type="PROSITE" id="PS50109"/>
    </source>
</evidence>
<dbReference type="InterPro" id="IPR008979">
    <property type="entry name" value="Galactose-bd-like_sf"/>
</dbReference>
<dbReference type="InterPro" id="IPR011006">
    <property type="entry name" value="CheY-like_superfamily"/>
</dbReference>
<evidence type="ECO:0000256" key="5">
    <source>
        <dbReference type="ARBA" id="ARBA00022777"/>
    </source>
</evidence>
<keyword evidence="9" id="KW-0472">Membrane</keyword>
<sequence>MIARLLLLILLLHGACLVRAQPIDRLEPDREPRAVQLLQAVFSTDGGHAEPQVVALPDTWGQRGLAPSGSGIYRLRLRLDALPRQAWALRIDRLADLHEVRVNGELLSDTWPGHPPSLTATVQVPLSRAAPALLPLPQRLLRPGDNELEIRVHHSTRGGLSEVLAGPVGDLAPGHRDQMLLEHTLPLFLNGGGSALGLFMLMYGWQRRRQDTTTAGFGLLWLLISLRGSAYTLFYSSQQALWFDGLMYVSQILCALLLGLLALVLAEQPRHPWRWVLLAIDLPLMVLGVPANALGWTDLLRAWTYPLVLAAVLPPLGLVAMRAWRLHSTRRTLMLTSLLLLIGSALHDYLAWRGVLSVMASYWMALALPLVFAVFASTLVQRLVRGLEQVEQVNAQLEQRVAERTHALELAHQSKSRFLASASHDLRQPVVTIGLLVDLLREHIQAPTQRRMIDRVHDAVASMETLLKGLLDLSRLEAGTVQPRIGTVELQRLFDAIAPHADESAARRKLRLRLRPTRLAVRSDAVMLEQVLRNLVGNALRYTEQGGVLVAARRRGGQVELRVIDTGPGIPADQQERIFEEFVQGGHASEASPGDGHVGLGLGLAIVRRSLALLAHPLSLRSQPGRGSAFTVTLDEAAPPPPVVAAPPPPGEPLRHWRIVLVDDDAQVRAAVSARLAAWGAEVESHAGLAGFRQWLALRPRGHAGIDFVVTDQRLIGASAMEVIDALRSHAGPVPVLVITGDTDGSELARLQAQAIPVLHKPFRAEALLGMLMQIRRQHDERQAERQARRPPGAAAVTDRR</sequence>
<dbReference type="EMBL" id="JAUZEE010000006">
    <property type="protein sequence ID" value="MDP4301507.1"/>
    <property type="molecule type" value="Genomic_DNA"/>
</dbReference>
<protein>
    <recommendedName>
        <fullName evidence="2">histidine kinase</fullName>
        <ecNumber evidence="2">2.7.13.3</ecNumber>
    </recommendedName>
</protein>
<feature type="transmembrane region" description="Helical" evidence="9">
    <location>
        <begin position="302"/>
        <end position="321"/>
    </location>
</feature>
<gene>
    <name evidence="12" type="ORF">Q8X39_12730</name>
</gene>
<feature type="modified residue" description="4-aspartylphosphate" evidence="6">
    <location>
        <position position="712"/>
    </location>
</feature>
<name>A0ABT9G4U5_LEPDI</name>
<dbReference type="SUPFAM" id="SSF55874">
    <property type="entry name" value="ATPase domain of HSP90 chaperone/DNA topoisomerase II/histidine kinase"/>
    <property type="match status" value="1"/>
</dbReference>
<feature type="compositionally biased region" description="Basic and acidic residues" evidence="8">
    <location>
        <begin position="779"/>
        <end position="788"/>
    </location>
</feature>
<dbReference type="EC" id="2.7.13.3" evidence="2"/>
<feature type="transmembrane region" description="Helical" evidence="9">
    <location>
        <begin position="246"/>
        <end position="266"/>
    </location>
</feature>
<dbReference type="PRINTS" id="PR00344">
    <property type="entry name" value="BCTRLSENSOR"/>
</dbReference>
<feature type="domain" description="Histidine kinase" evidence="10">
    <location>
        <begin position="421"/>
        <end position="638"/>
    </location>
</feature>
<organism evidence="12 13">
    <name type="scientific">Leptothrix discophora</name>
    <dbReference type="NCBI Taxonomy" id="89"/>
    <lineage>
        <taxon>Bacteria</taxon>
        <taxon>Pseudomonadati</taxon>
        <taxon>Pseudomonadota</taxon>
        <taxon>Betaproteobacteria</taxon>
        <taxon>Burkholderiales</taxon>
        <taxon>Sphaerotilaceae</taxon>
        <taxon>Leptothrix</taxon>
    </lineage>
</organism>
<evidence type="ECO:0000313" key="13">
    <source>
        <dbReference type="Proteomes" id="UP001235760"/>
    </source>
</evidence>
<feature type="domain" description="Response regulatory" evidence="11">
    <location>
        <begin position="658"/>
        <end position="776"/>
    </location>
</feature>
<keyword evidence="13" id="KW-1185">Reference proteome</keyword>
<dbReference type="SMART" id="SM00388">
    <property type="entry name" value="HisKA"/>
    <property type="match status" value="1"/>
</dbReference>
<keyword evidence="5 12" id="KW-0418">Kinase</keyword>
<dbReference type="Pfam" id="PF00512">
    <property type="entry name" value="HisKA"/>
    <property type="match status" value="1"/>
</dbReference>
<keyword evidence="4 12" id="KW-0808">Transferase</keyword>
<accession>A0ABT9G4U5</accession>
<dbReference type="Pfam" id="PF00072">
    <property type="entry name" value="Response_reg"/>
    <property type="match status" value="1"/>
</dbReference>
<dbReference type="SMART" id="SM00387">
    <property type="entry name" value="HATPase_c"/>
    <property type="match status" value="1"/>
</dbReference>
<evidence type="ECO:0000256" key="6">
    <source>
        <dbReference type="PROSITE-ProRule" id="PRU00169"/>
    </source>
</evidence>
<dbReference type="InterPro" id="IPR003661">
    <property type="entry name" value="HisK_dim/P_dom"/>
</dbReference>
<comment type="catalytic activity">
    <reaction evidence="1">
        <text>ATP + protein L-histidine = ADP + protein N-phospho-L-histidine.</text>
        <dbReference type="EC" id="2.7.13.3"/>
    </reaction>
</comment>
<dbReference type="GO" id="GO:0004673">
    <property type="term" value="F:protein histidine kinase activity"/>
    <property type="evidence" value="ECO:0007669"/>
    <property type="project" value="UniProtKB-EC"/>
</dbReference>
<feature type="coiled-coil region" evidence="7">
    <location>
        <begin position="380"/>
        <end position="407"/>
    </location>
</feature>
<dbReference type="InterPro" id="IPR004358">
    <property type="entry name" value="Sig_transdc_His_kin-like_C"/>
</dbReference>
<comment type="caution">
    <text evidence="12">The sequence shown here is derived from an EMBL/GenBank/DDBJ whole genome shotgun (WGS) entry which is preliminary data.</text>
</comment>
<dbReference type="SUPFAM" id="SSF47384">
    <property type="entry name" value="Homodimeric domain of signal transducing histidine kinase"/>
    <property type="match status" value="1"/>
</dbReference>
<evidence type="ECO:0000256" key="8">
    <source>
        <dbReference type="SAM" id="MobiDB-lite"/>
    </source>
</evidence>
<proteinExistence type="predicted"/>
<keyword evidence="7" id="KW-0175">Coiled coil</keyword>
<dbReference type="CDD" id="cd00156">
    <property type="entry name" value="REC"/>
    <property type="match status" value="1"/>
</dbReference>
<dbReference type="PROSITE" id="PS50110">
    <property type="entry name" value="RESPONSE_REGULATORY"/>
    <property type="match status" value="1"/>
</dbReference>
<evidence type="ECO:0000256" key="4">
    <source>
        <dbReference type="ARBA" id="ARBA00022679"/>
    </source>
</evidence>
<dbReference type="Gene3D" id="3.30.565.10">
    <property type="entry name" value="Histidine kinase-like ATPase, C-terminal domain"/>
    <property type="match status" value="1"/>
</dbReference>
<feature type="transmembrane region" description="Helical" evidence="9">
    <location>
        <begin position="362"/>
        <end position="380"/>
    </location>
</feature>
<dbReference type="CDD" id="cd00082">
    <property type="entry name" value="HisKA"/>
    <property type="match status" value="1"/>
</dbReference>
<dbReference type="SMART" id="SM00448">
    <property type="entry name" value="REC"/>
    <property type="match status" value="1"/>
</dbReference>
<keyword evidence="9" id="KW-1133">Transmembrane helix</keyword>
<dbReference type="Proteomes" id="UP001235760">
    <property type="component" value="Unassembled WGS sequence"/>
</dbReference>
<dbReference type="SUPFAM" id="SSF52172">
    <property type="entry name" value="CheY-like"/>
    <property type="match status" value="1"/>
</dbReference>
<evidence type="ECO:0000256" key="9">
    <source>
        <dbReference type="SAM" id="Phobius"/>
    </source>
</evidence>
<dbReference type="InterPro" id="IPR005467">
    <property type="entry name" value="His_kinase_dom"/>
</dbReference>
<evidence type="ECO:0000256" key="3">
    <source>
        <dbReference type="ARBA" id="ARBA00022553"/>
    </source>
</evidence>
<dbReference type="InterPro" id="IPR001789">
    <property type="entry name" value="Sig_transdc_resp-reg_receiver"/>
</dbReference>
<evidence type="ECO:0000256" key="7">
    <source>
        <dbReference type="SAM" id="Coils"/>
    </source>
</evidence>
<dbReference type="SUPFAM" id="SSF49785">
    <property type="entry name" value="Galactose-binding domain-like"/>
    <property type="match status" value="1"/>
</dbReference>
<dbReference type="RefSeq" id="WP_305750059.1">
    <property type="nucleotide sequence ID" value="NZ_JAUZEE010000006.1"/>
</dbReference>
<feature type="region of interest" description="Disordered" evidence="8">
    <location>
        <begin position="779"/>
        <end position="801"/>
    </location>
</feature>
<reference evidence="12 13" key="1">
    <citation type="submission" date="2023-08" db="EMBL/GenBank/DDBJ databases">
        <authorList>
            <person name="Roldan D.M."/>
            <person name="Menes R.J."/>
        </authorList>
    </citation>
    <scope>NUCLEOTIDE SEQUENCE [LARGE SCALE GENOMIC DNA]</scope>
    <source>
        <strain evidence="12 13">CCM 2812</strain>
    </source>
</reference>